<evidence type="ECO:0000256" key="2">
    <source>
        <dbReference type="ARBA" id="ARBA00023125"/>
    </source>
</evidence>
<evidence type="ECO:0008006" key="6">
    <source>
        <dbReference type="Google" id="ProtNLM"/>
    </source>
</evidence>
<keyword evidence="2" id="KW-0238">DNA-binding</keyword>
<sequence length="194" mass="21913">MKLQDLVRFEIGTPLSRLNEQAGSPCYSLYDQADLQADFETRTESTQGKQICTPDNPTLLQEDDVIFSLISGSAVQVCQARAGYAFSHNYARLYPSKELDKSFLVYLLNNDTDIKRQLVASLQGSSVMKYSINQLKNLQLSPLPTLSVQQAIGQVDRLQRRITMLKKRVADNEAQLTAYLLNNFQKQCKSNIKN</sequence>
<dbReference type="CDD" id="cd16961">
    <property type="entry name" value="RMtype1_S_TRD-CR_like"/>
    <property type="match status" value="1"/>
</dbReference>
<dbReference type="Gene3D" id="3.90.220.20">
    <property type="entry name" value="DNA methylase specificity domains"/>
    <property type="match status" value="1"/>
</dbReference>
<keyword evidence="1" id="KW-0680">Restriction system</keyword>
<dbReference type="RefSeq" id="WP_013745765.1">
    <property type="nucleotide sequence ID" value="NZ_JPJQ01000055.1"/>
</dbReference>
<dbReference type="InterPro" id="IPR044946">
    <property type="entry name" value="Restrct_endonuc_typeI_TRD_sf"/>
</dbReference>
<dbReference type="SUPFAM" id="SSF116734">
    <property type="entry name" value="DNA methylase specificity domain"/>
    <property type="match status" value="1"/>
</dbReference>
<accession>A0A0A2ZRE5</accession>
<feature type="coiled-coil region" evidence="3">
    <location>
        <begin position="148"/>
        <end position="175"/>
    </location>
</feature>
<dbReference type="AlphaFoldDB" id="A0A0A2ZRE5"/>
<gene>
    <name evidence="4" type="ORF">IO48_11090</name>
</gene>
<dbReference type="GO" id="GO:0003677">
    <property type="term" value="F:DNA binding"/>
    <property type="evidence" value="ECO:0007669"/>
    <property type="project" value="UniProtKB-KW"/>
</dbReference>
<dbReference type="GO" id="GO:0009307">
    <property type="term" value="P:DNA restriction-modification system"/>
    <property type="evidence" value="ECO:0007669"/>
    <property type="project" value="UniProtKB-KW"/>
</dbReference>
<name>A0A0A2ZRE5_9PAST</name>
<dbReference type="EMBL" id="JPJQ01000055">
    <property type="protein sequence ID" value="KGQ59628.1"/>
    <property type="molecule type" value="Genomic_DNA"/>
</dbReference>
<evidence type="ECO:0000313" key="4">
    <source>
        <dbReference type="EMBL" id="KGQ59628.1"/>
    </source>
</evidence>
<organism evidence="4 5">
    <name type="scientific">Gallibacterium anatis 4895</name>
    <dbReference type="NCBI Taxonomy" id="1396510"/>
    <lineage>
        <taxon>Bacteria</taxon>
        <taxon>Pseudomonadati</taxon>
        <taxon>Pseudomonadota</taxon>
        <taxon>Gammaproteobacteria</taxon>
        <taxon>Pasteurellales</taxon>
        <taxon>Pasteurellaceae</taxon>
        <taxon>Gallibacterium</taxon>
    </lineage>
</organism>
<proteinExistence type="predicted"/>
<reference evidence="4 5" key="1">
    <citation type="submission" date="2014-07" db="EMBL/GenBank/DDBJ databases">
        <title>Chaperone-usher fimbriae in a diverse selection of Gallibacterium genomes.</title>
        <authorList>
            <person name="Kudirkiene E."/>
            <person name="Bager R.J."/>
            <person name="Johnson T.J."/>
            <person name="Bojesen A.M."/>
        </authorList>
    </citation>
    <scope>NUCLEOTIDE SEQUENCE [LARGE SCALE GENOMIC DNA]</scope>
    <source>
        <strain evidence="4 5">4895</strain>
    </source>
</reference>
<evidence type="ECO:0000256" key="1">
    <source>
        <dbReference type="ARBA" id="ARBA00022747"/>
    </source>
</evidence>
<evidence type="ECO:0000313" key="5">
    <source>
        <dbReference type="Proteomes" id="UP000030554"/>
    </source>
</evidence>
<evidence type="ECO:0000256" key="3">
    <source>
        <dbReference type="SAM" id="Coils"/>
    </source>
</evidence>
<dbReference type="Proteomes" id="UP000030554">
    <property type="component" value="Unassembled WGS sequence"/>
</dbReference>
<comment type="caution">
    <text evidence="4">The sequence shown here is derived from an EMBL/GenBank/DDBJ whole genome shotgun (WGS) entry which is preliminary data.</text>
</comment>
<dbReference type="GeneID" id="77264561"/>
<protein>
    <recommendedName>
        <fullName evidence="6">Type I restriction modification DNA specificity domain-containing protein</fullName>
    </recommendedName>
</protein>
<keyword evidence="3" id="KW-0175">Coiled coil</keyword>